<comment type="similarity">
    <text evidence="1 13 14">Belongs to the peptidase S24 family.</text>
</comment>
<feature type="site" description="Cleavage; by autolysis" evidence="13">
    <location>
        <begin position="102"/>
        <end position="103"/>
    </location>
</feature>
<evidence type="ECO:0000256" key="5">
    <source>
        <dbReference type="ARBA" id="ARBA00022763"/>
    </source>
</evidence>
<dbReference type="Proteomes" id="UP000321595">
    <property type="component" value="Chromosome"/>
</dbReference>
<dbReference type="KEGG" id="bbae:FRD01_21860"/>
<evidence type="ECO:0000256" key="7">
    <source>
        <dbReference type="ARBA" id="ARBA00022813"/>
    </source>
</evidence>
<dbReference type="CDD" id="cd06529">
    <property type="entry name" value="S24_LexA-like"/>
    <property type="match status" value="1"/>
</dbReference>
<evidence type="ECO:0000256" key="11">
    <source>
        <dbReference type="ARBA" id="ARBA00023204"/>
    </source>
</evidence>
<keyword evidence="7 13" id="KW-0068">Autocatalytic cleavage</keyword>
<dbReference type="GO" id="GO:0006281">
    <property type="term" value="P:DNA repair"/>
    <property type="evidence" value="ECO:0007669"/>
    <property type="project" value="UniProtKB-UniRule"/>
</dbReference>
<dbReference type="InterPro" id="IPR036390">
    <property type="entry name" value="WH_DNA-bd_sf"/>
</dbReference>
<keyword evidence="9 13" id="KW-0238">DNA-binding</keyword>
<name>A0A5B8XXX2_9DELT</name>
<dbReference type="PANTHER" id="PTHR33516">
    <property type="entry name" value="LEXA REPRESSOR"/>
    <property type="match status" value="1"/>
</dbReference>
<accession>A0A5B8XXX2</accession>
<evidence type="ECO:0000313" key="18">
    <source>
        <dbReference type="Proteomes" id="UP000321595"/>
    </source>
</evidence>
<keyword evidence="11 13" id="KW-0234">DNA repair</keyword>
<protein>
    <recommendedName>
        <fullName evidence="13">LexA repressor</fullName>
        <ecNumber evidence="13">3.4.21.88</ecNumber>
    </recommendedName>
</protein>
<keyword evidence="12 13" id="KW-0742">SOS response</keyword>
<feature type="domain" description="Peptidase S24/S26A/S26B/S26C" evidence="15">
    <location>
        <begin position="95"/>
        <end position="211"/>
    </location>
</feature>
<evidence type="ECO:0000259" key="16">
    <source>
        <dbReference type="Pfam" id="PF01726"/>
    </source>
</evidence>
<dbReference type="GO" id="GO:0045892">
    <property type="term" value="P:negative regulation of DNA-templated transcription"/>
    <property type="evidence" value="ECO:0007669"/>
    <property type="project" value="UniProtKB-UniRule"/>
</dbReference>
<dbReference type="InterPro" id="IPR036286">
    <property type="entry name" value="LexA/Signal_pep-like_sf"/>
</dbReference>
<evidence type="ECO:0000256" key="4">
    <source>
        <dbReference type="ARBA" id="ARBA00022705"/>
    </source>
</evidence>
<evidence type="ECO:0000256" key="14">
    <source>
        <dbReference type="RuleBase" id="RU003991"/>
    </source>
</evidence>
<keyword evidence="10 13" id="KW-0804">Transcription</keyword>
<dbReference type="SUPFAM" id="SSF46785">
    <property type="entry name" value="Winged helix' DNA-binding domain"/>
    <property type="match status" value="1"/>
</dbReference>
<evidence type="ECO:0000256" key="1">
    <source>
        <dbReference type="ARBA" id="ARBA00007484"/>
    </source>
</evidence>
<dbReference type="Pfam" id="PF01726">
    <property type="entry name" value="LexA_DNA_bind"/>
    <property type="match status" value="1"/>
</dbReference>
<dbReference type="GO" id="GO:0009432">
    <property type="term" value="P:SOS response"/>
    <property type="evidence" value="ECO:0007669"/>
    <property type="project" value="UniProtKB-UniRule"/>
</dbReference>
<keyword evidence="3 13" id="KW-0678">Repressor</keyword>
<dbReference type="EC" id="3.4.21.88" evidence="13"/>
<comment type="subunit">
    <text evidence="2 13">Homodimer.</text>
</comment>
<evidence type="ECO:0000256" key="6">
    <source>
        <dbReference type="ARBA" id="ARBA00022801"/>
    </source>
</evidence>
<dbReference type="FunFam" id="2.10.109.10:FF:000001">
    <property type="entry name" value="LexA repressor"/>
    <property type="match status" value="1"/>
</dbReference>
<evidence type="ECO:0000256" key="9">
    <source>
        <dbReference type="ARBA" id="ARBA00023125"/>
    </source>
</evidence>
<dbReference type="InterPro" id="IPR039418">
    <property type="entry name" value="LexA-like"/>
</dbReference>
<evidence type="ECO:0000259" key="15">
    <source>
        <dbReference type="Pfam" id="PF00717"/>
    </source>
</evidence>
<reference evidence="17 18" key="1">
    <citation type="submission" date="2019-08" db="EMBL/GenBank/DDBJ databases">
        <authorList>
            <person name="Liang Q."/>
        </authorList>
    </citation>
    <scope>NUCLEOTIDE SEQUENCE [LARGE SCALE GENOMIC DNA]</scope>
    <source>
        <strain evidence="17 18">V1718</strain>
    </source>
</reference>
<dbReference type="GO" id="GO:0006260">
    <property type="term" value="P:DNA replication"/>
    <property type="evidence" value="ECO:0007669"/>
    <property type="project" value="UniProtKB-UniRule"/>
</dbReference>
<evidence type="ECO:0000256" key="10">
    <source>
        <dbReference type="ARBA" id="ARBA00023163"/>
    </source>
</evidence>
<keyword evidence="4 13" id="KW-0235">DNA replication</keyword>
<feature type="active site" description="For autocatalytic cleavage activity" evidence="13">
    <location>
        <position position="175"/>
    </location>
</feature>
<sequence length="218" mass="23988">MEKPEKELTDRQIEVLEFIIEHIQGTGFPPTIREIGEELQIKSTNGVNDHLKALEKKGYLSREDAKSRAIRPVFTPHGMPFGEDVPVLENVHSIPIVGRIAAGSPIAAIENADDHVTLGEGLIGKPTDVFGLVVRGDSMIEDGIFDGDYIFVKRQQEARNGEIVAAMVDGEATVKRFYRESGRIRLQPANSAMEPIYAVPGQDTTILGKVIGVFRRVS</sequence>
<dbReference type="PANTHER" id="PTHR33516:SF2">
    <property type="entry name" value="LEXA REPRESSOR-RELATED"/>
    <property type="match status" value="1"/>
</dbReference>
<feature type="active site" description="For autocatalytic cleavage activity" evidence="13">
    <location>
        <position position="138"/>
    </location>
</feature>
<dbReference type="OrthoDB" id="9802364at2"/>
<evidence type="ECO:0000256" key="3">
    <source>
        <dbReference type="ARBA" id="ARBA00022491"/>
    </source>
</evidence>
<organism evidence="17 18">
    <name type="scientific">Microvenator marinus</name>
    <dbReference type="NCBI Taxonomy" id="2600177"/>
    <lineage>
        <taxon>Bacteria</taxon>
        <taxon>Deltaproteobacteria</taxon>
        <taxon>Bradymonadales</taxon>
        <taxon>Microvenatoraceae</taxon>
        <taxon>Microvenator</taxon>
    </lineage>
</organism>
<evidence type="ECO:0000313" key="17">
    <source>
        <dbReference type="EMBL" id="QED29828.1"/>
    </source>
</evidence>
<feature type="DNA-binding region" description="H-T-H motif" evidence="13">
    <location>
        <begin position="32"/>
        <end position="52"/>
    </location>
</feature>
<dbReference type="PRINTS" id="PR00726">
    <property type="entry name" value="LEXASERPTASE"/>
</dbReference>
<proteinExistence type="inferred from homology"/>
<comment type="catalytic activity">
    <reaction evidence="13">
        <text>Hydrolysis of Ala-|-Gly bond in repressor LexA.</text>
        <dbReference type="EC" id="3.4.21.88"/>
    </reaction>
</comment>
<dbReference type="FunFam" id="1.10.10.10:FF:000009">
    <property type="entry name" value="LexA repressor"/>
    <property type="match status" value="1"/>
</dbReference>
<dbReference type="InterPro" id="IPR006200">
    <property type="entry name" value="LexA"/>
</dbReference>
<dbReference type="GO" id="GO:0004252">
    <property type="term" value="F:serine-type endopeptidase activity"/>
    <property type="evidence" value="ECO:0007669"/>
    <property type="project" value="UniProtKB-UniRule"/>
</dbReference>
<dbReference type="GO" id="GO:0003677">
    <property type="term" value="F:DNA binding"/>
    <property type="evidence" value="ECO:0007669"/>
    <property type="project" value="UniProtKB-UniRule"/>
</dbReference>
<evidence type="ECO:0000256" key="13">
    <source>
        <dbReference type="HAMAP-Rule" id="MF_00015"/>
    </source>
</evidence>
<comment type="function">
    <text evidence="13">Represses a number of genes involved in the response to DNA damage (SOS response), including recA and lexA. In the presence of single-stranded DNA, RecA interacts with LexA causing an autocatalytic cleavage which disrupts the DNA-binding part of LexA, leading to derepression of the SOS regulon and eventually DNA repair.</text>
</comment>
<keyword evidence="8 13" id="KW-0805">Transcription regulation</keyword>
<dbReference type="InterPro" id="IPR036388">
    <property type="entry name" value="WH-like_DNA-bd_sf"/>
</dbReference>
<evidence type="ECO:0000256" key="2">
    <source>
        <dbReference type="ARBA" id="ARBA00011738"/>
    </source>
</evidence>
<dbReference type="InterPro" id="IPR015927">
    <property type="entry name" value="Peptidase_S24_S26A/B/C"/>
</dbReference>
<dbReference type="InterPro" id="IPR006199">
    <property type="entry name" value="LexA_DNA-bd_dom"/>
</dbReference>
<dbReference type="GO" id="GO:0006508">
    <property type="term" value="P:proteolysis"/>
    <property type="evidence" value="ECO:0007669"/>
    <property type="project" value="InterPro"/>
</dbReference>
<dbReference type="AlphaFoldDB" id="A0A5B8XXX2"/>
<dbReference type="Gene3D" id="1.10.10.10">
    <property type="entry name" value="Winged helix-like DNA-binding domain superfamily/Winged helix DNA-binding domain"/>
    <property type="match status" value="1"/>
</dbReference>
<dbReference type="Gene3D" id="2.10.109.10">
    <property type="entry name" value="Umud Fragment, subunit A"/>
    <property type="match status" value="1"/>
</dbReference>
<dbReference type="RefSeq" id="WP_146963061.1">
    <property type="nucleotide sequence ID" value="NZ_CP042467.1"/>
</dbReference>
<evidence type="ECO:0000256" key="12">
    <source>
        <dbReference type="ARBA" id="ARBA00023236"/>
    </source>
</evidence>
<dbReference type="InterPro" id="IPR050077">
    <property type="entry name" value="LexA_repressor"/>
</dbReference>
<keyword evidence="6 13" id="KW-0378">Hydrolase</keyword>
<dbReference type="NCBIfam" id="TIGR00498">
    <property type="entry name" value="lexA"/>
    <property type="match status" value="1"/>
</dbReference>
<dbReference type="HAMAP" id="MF_00015">
    <property type="entry name" value="LexA"/>
    <property type="match status" value="1"/>
</dbReference>
<keyword evidence="5 13" id="KW-0227">DNA damage</keyword>
<evidence type="ECO:0000256" key="8">
    <source>
        <dbReference type="ARBA" id="ARBA00023015"/>
    </source>
</evidence>
<feature type="domain" description="LexA repressor DNA-binding" evidence="16">
    <location>
        <begin position="6"/>
        <end position="69"/>
    </location>
</feature>
<dbReference type="SUPFAM" id="SSF51306">
    <property type="entry name" value="LexA/Signal peptidase"/>
    <property type="match status" value="1"/>
</dbReference>
<keyword evidence="18" id="KW-1185">Reference proteome</keyword>
<dbReference type="InterPro" id="IPR006197">
    <property type="entry name" value="Peptidase_S24_LexA"/>
</dbReference>
<dbReference type="EMBL" id="CP042467">
    <property type="protein sequence ID" value="QED29828.1"/>
    <property type="molecule type" value="Genomic_DNA"/>
</dbReference>
<dbReference type="Pfam" id="PF00717">
    <property type="entry name" value="Peptidase_S24"/>
    <property type="match status" value="1"/>
</dbReference>
<gene>
    <name evidence="13 17" type="primary">lexA</name>
    <name evidence="17" type="ORF">FRD01_21860</name>
</gene>